<name>A0A0L8IFG8_OCTBM</name>
<dbReference type="STRING" id="37653.A0A0L8IFG8"/>
<comment type="similarity">
    <text evidence="2">Belongs to the TALE/IRO homeobox family.</text>
</comment>
<dbReference type="CDD" id="cd00086">
    <property type="entry name" value="homeodomain"/>
    <property type="match status" value="1"/>
</dbReference>
<dbReference type="AlphaFoldDB" id="A0A0L8IFG8"/>
<dbReference type="Pfam" id="PF05920">
    <property type="entry name" value="Homeobox_KN"/>
    <property type="match status" value="1"/>
</dbReference>
<proteinExistence type="inferred from homology"/>
<sequence length="275" mass="30739">MMSRPLKRWLQENSKNPYPSRAVKQTLAKRSQMTLTQVSNWFANMRRRLKNTVPCRDGSWSTRITKYNDFVEGNAERFSDWSDGDSCDLDDTDTAVATDNSTTFPKDTDVISENYSLPSVNSHSPPGCQNSSYSCLSLNGDAGSSNDTGSLDSYLSHPKFKQTILQRYLNDHTGFHVDTITSTRDRRVSGSLCSRDYEEMSTTSSSSRANGNNPNVFEDADSPEDQEQFVTNGYVLFIDINPLALKLAISDPNILPDLCSNCPDQASHTYPTMSF</sequence>
<evidence type="ECO:0000256" key="5">
    <source>
        <dbReference type="ARBA" id="ARBA00023242"/>
    </source>
</evidence>
<dbReference type="PANTHER" id="PTHR11211">
    <property type="entry name" value="IROQUOIS-CLASS HOMEODOMAIN PROTEIN IRX"/>
    <property type="match status" value="1"/>
</dbReference>
<feature type="compositionally biased region" description="Polar residues" evidence="7">
    <location>
        <begin position="200"/>
        <end position="215"/>
    </location>
</feature>
<dbReference type="EMBL" id="KQ415831">
    <property type="protein sequence ID" value="KOG00247.1"/>
    <property type="molecule type" value="Genomic_DNA"/>
</dbReference>
<dbReference type="PANTHER" id="PTHR11211:SF3">
    <property type="entry name" value="HOMEOBOX PROTEIN MOHAWK"/>
    <property type="match status" value="1"/>
</dbReference>
<evidence type="ECO:0000256" key="6">
    <source>
        <dbReference type="PROSITE-ProRule" id="PRU00108"/>
    </source>
</evidence>
<dbReference type="InterPro" id="IPR001356">
    <property type="entry name" value="HD"/>
</dbReference>
<dbReference type="PROSITE" id="PS50071">
    <property type="entry name" value="HOMEOBOX_2"/>
    <property type="match status" value="1"/>
</dbReference>
<evidence type="ECO:0000256" key="4">
    <source>
        <dbReference type="ARBA" id="ARBA00023155"/>
    </source>
</evidence>
<dbReference type="GO" id="GO:0005634">
    <property type="term" value="C:nucleus"/>
    <property type="evidence" value="ECO:0007669"/>
    <property type="project" value="UniProtKB-SubCell"/>
</dbReference>
<feature type="DNA-binding region" description="Homeobox" evidence="6">
    <location>
        <begin position="3"/>
        <end position="53"/>
    </location>
</feature>
<keyword evidence="3 6" id="KW-0238">DNA-binding</keyword>
<dbReference type="InterPro" id="IPR008422">
    <property type="entry name" value="KN_HD"/>
</dbReference>
<dbReference type="InterPro" id="IPR017970">
    <property type="entry name" value="Homeobox_CS"/>
</dbReference>
<dbReference type="Gene3D" id="1.10.10.60">
    <property type="entry name" value="Homeodomain-like"/>
    <property type="match status" value="1"/>
</dbReference>
<feature type="domain" description="Homeobox" evidence="8">
    <location>
        <begin position="1"/>
        <end position="52"/>
    </location>
</feature>
<evidence type="ECO:0000259" key="8">
    <source>
        <dbReference type="PROSITE" id="PS50071"/>
    </source>
</evidence>
<evidence type="ECO:0000256" key="2">
    <source>
        <dbReference type="ARBA" id="ARBA00008446"/>
    </source>
</evidence>
<dbReference type="GO" id="GO:0000981">
    <property type="term" value="F:DNA-binding transcription factor activity, RNA polymerase II-specific"/>
    <property type="evidence" value="ECO:0007669"/>
    <property type="project" value="InterPro"/>
</dbReference>
<protein>
    <recommendedName>
        <fullName evidence="8">Homeobox domain-containing protein</fullName>
    </recommendedName>
</protein>
<dbReference type="InterPro" id="IPR009057">
    <property type="entry name" value="Homeodomain-like_sf"/>
</dbReference>
<feature type="region of interest" description="Disordered" evidence="7">
    <location>
        <begin position="196"/>
        <end position="224"/>
    </location>
</feature>
<comment type="subcellular location">
    <subcellularLocation>
        <location evidence="1 6">Nucleus</location>
    </subcellularLocation>
</comment>
<dbReference type="OrthoDB" id="21495at2759"/>
<keyword evidence="5 6" id="KW-0539">Nucleus</keyword>
<dbReference type="SUPFAM" id="SSF46689">
    <property type="entry name" value="Homeodomain-like"/>
    <property type="match status" value="1"/>
</dbReference>
<dbReference type="GO" id="GO:0000978">
    <property type="term" value="F:RNA polymerase II cis-regulatory region sequence-specific DNA binding"/>
    <property type="evidence" value="ECO:0007669"/>
    <property type="project" value="TreeGrafter"/>
</dbReference>
<evidence type="ECO:0000313" key="9">
    <source>
        <dbReference type="EMBL" id="KOG00247.1"/>
    </source>
</evidence>
<keyword evidence="4 6" id="KW-0371">Homeobox</keyword>
<dbReference type="GO" id="GO:0007517">
    <property type="term" value="P:muscle organ development"/>
    <property type="evidence" value="ECO:0007669"/>
    <property type="project" value="TreeGrafter"/>
</dbReference>
<gene>
    <name evidence="9" type="ORF">OCBIM_22006483mg</name>
</gene>
<evidence type="ECO:0000256" key="7">
    <source>
        <dbReference type="SAM" id="MobiDB-lite"/>
    </source>
</evidence>
<evidence type="ECO:0000256" key="1">
    <source>
        <dbReference type="ARBA" id="ARBA00004123"/>
    </source>
</evidence>
<evidence type="ECO:0000256" key="3">
    <source>
        <dbReference type="ARBA" id="ARBA00023125"/>
    </source>
</evidence>
<reference evidence="9" key="1">
    <citation type="submission" date="2015-07" db="EMBL/GenBank/DDBJ databases">
        <title>MeaNS - Measles Nucleotide Surveillance Program.</title>
        <authorList>
            <person name="Tran T."/>
            <person name="Druce J."/>
        </authorList>
    </citation>
    <scope>NUCLEOTIDE SEQUENCE</scope>
    <source>
        <strain evidence="9">UCB-OBI-ISO-001</strain>
        <tissue evidence="9">Gonad</tissue>
    </source>
</reference>
<dbReference type="GO" id="GO:0048468">
    <property type="term" value="P:cell development"/>
    <property type="evidence" value="ECO:0007669"/>
    <property type="project" value="TreeGrafter"/>
</dbReference>
<dbReference type="PROSITE" id="PS00027">
    <property type="entry name" value="HOMEOBOX_1"/>
    <property type="match status" value="1"/>
</dbReference>
<organism evidence="9">
    <name type="scientific">Octopus bimaculoides</name>
    <name type="common">California two-spotted octopus</name>
    <dbReference type="NCBI Taxonomy" id="37653"/>
    <lineage>
        <taxon>Eukaryota</taxon>
        <taxon>Metazoa</taxon>
        <taxon>Spiralia</taxon>
        <taxon>Lophotrochozoa</taxon>
        <taxon>Mollusca</taxon>
        <taxon>Cephalopoda</taxon>
        <taxon>Coleoidea</taxon>
        <taxon>Octopodiformes</taxon>
        <taxon>Octopoda</taxon>
        <taxon>Incirrata</taxon>
        <taxon>Octopodidae</taxon>
        <taxon>Octopus</taxon>
    </lineage>
</organism>
<dbReference type="SMART" id="SM00389">
    <property type="entry name" value="HOX"/>
    <property type="match status" value="1"/>
</dbReference>
<accession>A0A0L8IFG8</accession>